<dbReference type="EnsemblProtists" id="EOD05186">
    <property type="protein sequence ID" value="EOD05186"/>
    <property type="gene ID" value="EMIHUDRAFT_60777"/>
</dbReference>
<dbReference type="GO" id="GO:0005509">
    <property type="term" value="F:calcium ion binding"/>
    <property type="evidence" value="ECO:0007669"/>
    <property type="project" value="InterPro"/>
</dbReference>
<dbReference type="AlphaFoldDB" id="A0A0D3I1Q1"/>
<name>A0A0D3I1Q1_EMIH1</name>
<dbReference type="RefSeq" id="XP_005757615.1">
    <property type="nucleotide sequence ID" value="XM_005757558.1"/>
</dbReference>
<dbReference type="InterPro" id="IPR050145">
    <property type="entry name" value="Centrin_CML-like"/>
</dbReference>
<dbReference type="FunFam" id="1.10.238.10:FF:000178">
    <property type="entry name" value="Calmodulin-2 A"/>
    <property type="match status" value="1"/>
</dbReference>
<reference evidence="4" key="2">
    <citation type="submission" date="2024-10" db="UniProtKB">
        <authorList>
            <consortium name="EnsemblProtists"/>
        </authorList>
    </citation>
    <scope>IDENTIFICATION</scope>
</reference>
<evidence type="ECO:0000256" key="2">
    <source>
        <dbReference type="ARBA" id="ARBA00022837"/>
    </source>
</evidence>
<evidence type="ECO:0000313" key="4">
    <source>
        <dbReference type="EnsemblProtists" id="EOD05186"/>
    </source>
</evidence>
<dbReference type="PANTHER" id="PTHR23050">
    <property type="entry name" value="CALCIUM BINDING PROTEIN"/>
    <property type="match status" value="1"/>
</dbReference>
<dbReference type="Pfam" id="PF13499">
    <property type="entry name" value="EF-hand_7"/>
    <property type="match status" value="1"/>
</dbReference>
<dbReference type="Gene3D" id="1.10.238.10">
    <property type="entry name" value="EF-hand"/>
    <property type="match status" value="1"/>
</dbReference>
<dbReference type="GO" id="GO:0043226">
    <property type="term" value="C:organelle"/>
    <property type="evidence" value="ECO:0007669"/>
    <property type="project" value="UniProtKB-ARBA"/>
</dbReference>
<dbReference type="CDD" id="cd00051">
    <property type="entry name" value="EFh"/>
    <property type="match status" value="1"/>
</dbReference>
<dbReference type="STRING" id="2903.R1D2Y8"/>
<dbReference type="InterPro" id="IPR018247">
    <property type="entry name" value="EF_Hand_1_Ca_BS"/>
</dbReference>
<evidence type="ECO:0000259" key="3">
    <source>
        <dbReference type="PROSITE" id="PS50222"/>
    </source>
</evidence>
<proteinExistence type="predicted"/>
<keyword evidence="1" id="KW-0677">Repeat</keyword>
<dbReference type="PROSITE" id="PS00018">
    <property type="entry name" value="EF_HAND_1"/>
    <property type="match status" value="2"/>
</dbReference>
<evidence type="ECO:0000313" key="5">
    <source>
        <dbReference type="Proteomes" id="UP000013827"/>
    </source>
</evidence>
<accession>A0A0D3I1Q1</accession>
<dbReference type="SMART" id="SM00054">
    <property type="entry name" value="EFh"/>
    <property type="match status" value="2"/>
</dbReference>
<dbReference type="HOGENOM" id="CLU_061288_19_4_1"/>
<reference evidence="5" key="1">
    <citation type="journal article" date="2013" name="Nature">
        <title>Pan genome of the phytoplankton Emiliania underpins its global distribution.</title>
        <authorList>
            <person name="Read B.A."/>
            <person name="Kegel J."/>
            <person name="Klute M.J."/>
            <person name="Kuo A."/>
            <person name="Lefebvre S.C."/>
            <person name="Maumus F."/>
            <person name="Mayer C."/>
            <person name="Miller J."/>
            <person name="Monier A."/>
            <person name="Salamov A."/>
            <person name="Young J."/>
            <person name="Aguilar M."/>
            <person name="Claverie J.M."/>
            <person name="Frickenhaus S."/>
            <person name="Gonzalez K."/>
            <person name="Herman E.K."/>
            <person name="Lin Y.C."/>
            <person name="Napier J."/>
            <person name="Ogata H."/>
            <person name="Sarno A.F."/>
            <person name="Shmutz J."/>
            <person name="Schroeder D."/>
            <person name="de Vargas C."/>
            <person name="Verret F."/>
            <person name="von Dassow P."/>
            <person name="Valentin K."/>
            <person name="Van de Peer Y."/>
            <person name="Wheeler G."/>
            <person name="Dacks J.B."/>
            <person name="Delwiche C.F."/>
            <person name="Dyhrman S.T."/>
            <person name="Glockner G."/>
            <person name="John U."/>
            <person name="Richards T."/>
            <person name="Worden A.Z."/>
            <person name="Zhang X."/>
            <person name="Grigoriev I.V."/>
            <person name="Allen A.E."/>
            <person name="Bidle K."/>
            <person name="Borodovsky M."/>
            <person name="Bowler C."/>
            <person name="Brownlee C."/>
            <person name="Cock J.M."/>
            <person name="Elias M."/>
            <person name="Gladyshev V.N."/>
            <person name="Groth M."/>
            <person name="Guda C."/>
            <person name="Hadaegh A."/>
            <person name="Iglesias-Rodriguez M.D."/>
            <person name="Jenkins J."/>
            <person name="Jones B.M."/>
            <person name="Lawson T."/>
            <person name="Leese F."/>
            <person name="Lindquist E."/>
            <person name="Lobanov A."/>
            <person name="Lomsadze A."/>
            <person name="Malik S.B."/>
            <person name="Marsh M.E."/>
            <person name="Mackinder L."/>
            <person name="Mock T."/>
            <person name="Mueller-Roeber B."/>
            <person name="Pagarete A."/>
            <person name="Parker M."/>
            <person name="Probert I."/>
            <person name="Quesneville H."/>
            <person name="Raines C."/>
            <person name="Rensing S.A."/>
            <person name="Riano-Pachon D.M."/>
            <person name="Richier S."/>
            <person name="Rokitta S."/>
            <person name="Shiraiwa Y."/>
            <person name="Soanes D.M."/>
            <person name="van der Giezen M."/>
            <person name="Wahlund T.M."/>
            <person name="Williams B."/>
            <person name="Wilson W."/>
            <person name="Wolfe G."/>
            <person name="Wurch L.L."/>
        </authorList>
    </citation>
    <scope>NUCLEOTIDE SEQUENCE</scope>
</reference>
<organism evidence="4 5">
    <name type="scientific">Emiliania huxleyi (strain CCMP1516)</name>
    <dbReference type="NCBI Taxonomy" id="280463"/>
    <lineage>
        <taxon>Eukaryota</taxon>
        <taxon>Haptista</taxon>
        <taxon>Haptophyta</taxon>
        <taxon>Prymnesiophyceae</taxon>
        <taxon>Isochrysidales</taxon>
        <taxon>Noelaerhabdaceae</taxon>
        <taxon>Emiliania</taxon>
    </lineage>
</organism>
<dbReference type="GeneID" id="17251301"/>
<evidence type="ECO:0000256" key="1">
    <source>
        <dbReference type="ARBA" id="ARBA00022737"/>
    </source>
</evidence>
<keyword evidence="2" id="KW-0106">Calcium</keyword>
<dbReference type="PROSITE" id="PS50222">
    <property type="entry name" value="EF_HAND_2"/>
    <property type="match status" value="2"/>
</dbReference>
<dbReference type="InterPro" id="IPR011992">
    <property type="entry name" value="EF-hand-dom_pair"/>
</dbReference>
<dbReference type="eggNOG" id="KOG0027">
    <property type="taxonomic scope" value="Eukaryota"/>
</dbReference>
<protein>
    <recommendedName>
        <fullName evidence="3">EF-hand domain-containing protein</fullName>
    </recommendedName>
</protein>
<feature type="domain" description="EF-hand" evidence="3">
    <location>
        <begin position="24"/>
        <end position="59"/>
    </location>
</feature>
<dbReference type="Proteomes" id="UP000013827">
    <property type="component" value="Unassembled WGS sequence"/>
</dbReference>
<sequence>DRDGNGHIEARELSSVMRRLGLKASTEGTTQMMDAADVDGNGQIEFPEFVLIMGKRVLEEDGRVELECAFRLLAQQGSGLVKVEDVKALLTTAGQ</sequence>
<feature type="domain" description="EF-hand" evidence="3">
    <location>
        <begin position="1"/>
        <end position="23"/>
    </location>
</feature>
<dbReference type="KEGG" id="ehx:EMIHUDRAFT_60777"/>
<dbReference type="InterPro" id="IPR002048">
    <property type="entry name" value="EF_hand_dom"/>
</dbReference>
<keyword evidence="5" id="KW-1185">Reference proteome</keyword>
<dbReference type="SUPFAM" id="SSF47473">
    <property type="entry name" value="EF-hand"/>
    <property type="match status" value="1"/>
</dbReference>
<dbReference type="PaxDb" id="2903-EOD05186"/>